<evidence type="ECO:0000256" key="4">
    <source>
        <dbReference type="ARBA" id="ARBA00022475"/>
    </source>
</evidence>
<keyword evidence="5 8" id="KW-0812">Transmembrane</keyword>
<evidence type="ECO:0000256" key="1">
    <source>
        <dbReference type="ARBA" id="ARBA00004651"/>
    </source>
</evidence>
<evidence type="ECO:0000256" key="3">
    <source>
        <dbReference type="ARBA" id="ARBA00011489"/>
    </source>
</evidence>
<keyword evidence="11" id="KW-1185">Reference proteome</keyword>
<proteinExistence type="inferred from homology"/>
<dbReference type="InterPro" id="IPR006459">
    <property type="entry name" value="CASP/CASPL"/>
</dbReference>
<evidence type="ECO:0000313" key="11">
    <source>
        <dbReference type="Proteomes" id="UP000036987"/>
    </source>
</evidence>
<dbReference type="AlphaFoldDB" id="A0A0K9PCF9"/>
<dbReference type="OrthoDB" id="1926504at2759"/>
<dbReference type="Pfam" id="PF04535">
    <property type="entry name" value="CASP_dom"/>
    <property type="match status" value="1"/>
</dbReference>
<dbReference type="InterPro" id="IPR044173">
    <property type="entry name" value="CASPL"/>
</dbReference>
<feature type="transmembrane region" description="Helical" evidence="8">
    <location>
        <begin position="108"/>
        <end position="135"/>
    </location>
</feature>
<name>A0A0K9PCF9_ZOSMR</name>
<keyword evidence="6 8" id="KW-1133">Transmembrane helix</keyword>
<evidence type="ECO:0000313" key="10">
    <source>
        <dbReference type="EMBL" id="KMZ66649.1"/>
    </source>
</evidence>
<dbReference type="GO" id="GO:0005886">
    <property type="term" value="C:plasma membrane"/>
    <property type="evidence" value="ECO:0007669"/>
    <property type="project" value="UniProtKB-SubCell"/>
</dbReference>
<dbReference type="InterPro" id="IPR006702">
    <property type="entry name" value="CASP_dom"/>
</dbReference>
<feature type="transmembrane region" description="Helical" evidence="8">
    <location>
        <begin position="162"/>
        <end position="184"/>
    </location>
</feature>
<dbReference type="PANTHER" id="PTHR36488:SF8">
    <property type="entry name" value="CASP-LIKE PROTEIN 1U1"/>
    <property type="match status" value="1"/>
</dbReference>
<sequence>MESQTKTEIIVPPPPRSKPNYFKIDFLLRLLTFVATLVGIIVELTGKQTEVVGITLTGIPVRRSAKYNDTSAFIYLLTALVVTCFYTTITLCVSIANIKRPSPATIVLFHLAIFDVLMVGLMATAVGASGGVAYIGAYGNSKANWRKICDIYDSYCRHNVGVLVLSVSATINLLILVIVSIYSLKRRCD</sequence>
<comment type="subunit">
    <text evidence="3 8">Homodimer and heterodimers.</text>
</comment>
<comment type="subcellular location">
    <subcellularLocation>
        <location evidence="1 8">Cell membrane</location>
        <topology evidence="1 8">Multi-pass membrane protein</topology>
    </subcellularLocation>
</comment>
<comment type="caution">
    <text evidence="10">The sequence shown here is derived from an EMBL/GenBank/DDBJ whole genome shotgun (WGS) entry which is preliminary data.</text>
</comment>
<protein>
    <recommendedName>
        <fullName evidence="8">CASP-like protein</fullName>
    </recommendedName>
</protein>
<dbReference type="Proteomes" id="UP000036987">
    <property type="component" value="Unassembled WGS sequence"/>
</dbReference>
<feature type="transmembrane region" description="Helical" evidence="8">
    <location>
        <begin position="72"/>
        <end position="96"/>
    </location>
</feature>
<dbReference type="OMA" id="RHIGSSI"/>
<evidence type="ECO:0000256" key="5">
    <source>
        <dbReference type="ARBA" id="ARBA00022692"/>
    </source>
</evidence>
<evidence type="ECO:0000259" key="9">
    <source>
        <dbReference type="Pfam" id="PF04535"/>
    </source>
</evidence>
<feature type="transmembrane region" description="Helical" evidence="8">
    <location>
        <begin position="26"/>
        <end position="46"/>
    </location>
</feature>
<reference evidence="11" key="1">
    <citation type="journal article" date="2016" name="Nature">
        <title>The genome of the seagrass Zostera marina reveals angiosperm adaptation to the sea.</title>
        <authorList>
            <person name="Olsen J.L."/>
            <person name="Rouze P."/>
            <person name="Verhelst B."/>
            <person name="Lin Y.-C."/>
            <person name="Bayer T."/>
            <person name="Collen J."/>
            <person name="Dattolo E."/>
            <person name="De Paoli E."/>
            <person name="Dittami S."/>
            <person name="Maumus F."/>
            <person name="Michel G."/>
            <person name="Kersting A."/>
            <person name="Lauritano C."/>
            <person name="Lohaus R."/>
            <person name="Toepel M."/>
            <person name="Tonon T."/>
            <person name="Vanneste K."/>
            <person name="Amirebrahimi M."/>
            <person name="Brakel J."/>
            <person name="Bostroem C."/>
            <person name="Chovatia M."/>
            <person name="Grimwood J."/>
            <person name="Jenkins J.W."/>
            <person name="Jueterbock A."/>
            <person name="Mraz A."/>
            <person name="Stam W.T."/>
            <person name="Tice H."/>
            <person name="Bornberg-Bauer E."/>
            <person name="Green P.J."/>
            <person name="Pearson G.A."/>
            <person name="Procaccini G."/>
            <person name="Duarte C.M."/>
            <person name="Schmutz J."/>
            <person name="Reusch T.B.H."/>
            <person name="Van de Peer Y."/>
        </authorList>
    </citation>
    <scope>NUCLEOTIDE SEQUENCE [LARGE SCALE GENOMIC DNA]</scope>
    <source>
        <strain evidence="11">cv. Finnish</strain>
    </source>
</reference>
<evidence type="ECO:0000256" key="2">
    <source>
        <dbReference type="ARBA" id="ARBA00007651"/>
    </source>
</evidence>
<feature type="domain" description="Casparian strip membrane protein" evidence="9">
    <location>
        <begin position="23"/>
        <end position="170"/>
    </location>
</feature>
<organism evidence="10 11">
    <name type="scientific">Zostera marina</name>
    <name type="common">Eelgrass</name>
    <dbReference type="NCBI Taxonomy" id="29655"/>
    <lineage>
        <taxon>Eukaryota</taxon>
        <taxon>Viridiplantae</taxon>
        <taxon>Streptophyta</taxon>
        <taxon>Embryophyta</taxon>
        <taxon>Tracheophyta</taxon>
        <taxon>Spermatophyta</taxon>
        <taxon>Magnoliopsida</taxon>
        <taxon>Liliopsida</taxon>
        <taxon>Zosteraceae</taxon>
        <taxon>Zostera</taxon>
    </lineage>
</organism>
<dbReference type="NCBIfam" id="TIGR01569">
    <property type="entry name" value="A_tha_TIGR01569"/>
    <property type="match status" value="1"/>
</dbReference>
<keyword evidence="7 8" id="KW-0472">Membrane</keyword>
<gene>
    <name evidence="10" type="ORF">ZOSMA_28G00020</name>
</gene>
<dbReference type="PANTHER" id="PTHR36488">
    <property type="entry name" value="CASP-LIKE PROTEIN 1U1"/>
    <property type="match status" value="1"/>
</dbReference>
<keyword evidence="4 8" id="KW-1003">Cell membrane</keyword>
<comment type="similarity">
    <text evidence="2 8">Belongs to the Casparian strip membrane proteins (CASP) family.</text>
</comment>
<accession>A0A0K9PCF9</accession>
<evidence type="ECO:0000256" key="6">
    <source>
        <dbReference type="ARBA" id="ARBA00022989"/>
    </source>
</evidence>
<evidence type="ECO:0000256" key="7">
    <source>
        <dbReference type="ARBA" id="ARBA00023136"/>
    </source>
</evidence>
<evidence type="ECO:0000256" key="8">
    <source>
        <dbReference type="RuleBase" id="RU361233"/>
    </source>
</evidence>
<dbReference type="EMBL" id="LFYR01000958">
    <property type="protein sequence ID" value="KMZ66649.1"/>
    <property type="molecule type" value="Genomic_DNA"/>
</dbReference>